<proteinExistence type="predicted"/>
<evidence type="ECO:0000313" key="1">
    <source>
        <dbReference type="EMBL" id="UYL64857.1"/>
    </source>
</evidence>
<accession>A0ABY6GN61</accession>
<keyword evidence="2" id="KW-1185">Reference proteome</keyword>
<dbReference type="Proteomes" id="UP001156193">
    <property type="component" value="Segment"/>
</dbReference>
<gene>
    <name evidence="1" type="ORF">OFDIEDLO_00061</name>
</gene>
<organism evidence="1 2">
    <name type="scientific">Methanophagales virus PBV299</name>
    <dbReference type="NCBI Taxonomy" id="2987730"/>
    <lineage>
        <taxon>Viruses</taxon>
        <taxon>Duplodnaviria</taxon>
        <taxon>Heunggongvirae</taxon>
        <taxon>Uroviricota</taxon>
        <taxon>Caudoviricetes</taxon>
        <taxon>Nakonvirales</taxon>
        <taxon>Ahpuchviridae</taxon>
        <taxon>Kisinvirus</taxon>
        <taxon>Kisinvirus pescaderoense</taxon>
    </lineage>
</organism>
<sequence>MSLSEEIKTALEEIQTDVKAFAEENNYYLISWDTEPDLIPKFPALAFFFEASLNEGAGLSAVYEFTVDTTLIIYHLKPISEFEYPIADISIAVEYFSQRGYDVSLRLEDTTSGTSLLTRAEVTLRKSVYVNKE</sequence>
<name>A0ABY6GN61_9CAUD</name>
<evidence type="ECO:0000313" key="2">
    <source>
        <dbReference type="Proteomes" id="UP001156193"/>
    </source>
</evidence>
<reference evidence="1 2" key="1">
    <citation type="submission" date="2022-09" db="EMBL/GenBank/DDBJ databases">
        <title>Evolutionary Diversification of Methanotrophic Ca. Methanophagales (ANME-1) and Their Expansive Virome.</title>
        <authorList>
            <person name="Laso-Perez R."/>
            <person name="Wu F."/>
            <person name="Cremiere A."/>
            <person name="Speth D."/>
            <person name="Magyar J.S."/>
            <person name="Krupovic M."/>
            <person name="Orphan V.J."/>
        </authorList>
    </citation>
    <scope>NUCLEOTIDE SEQUENCE [LARGE SCALE GENOMIC DNA]</scope>
    <source>
        <strain evidence="1">PBV299</strain>
    </source>
</reference>
<dbReference type="EMBL" id="OP413838">
    <property type="protein sequence ID" value="UYL64857.1"/>
    <property type="molecule type" value="Genomic_DNA"/>
</dbReference>
<protein>
    <submittedName>
        <fullName evidence="1">Uncharacterized protein</fullName>
    </submittedName>
</protein>